<feature type="compositionally biased region" description="Low complexity" evidence="1">
    <location>
        <begin position="161"/>
        <end position="170"/>
    </location>
</feature>
<feature type="region of interest" description="Disordered" evidence="1">
    <location>
        <begin position="1"/>
        <end position="105"/>
    </location>
</feature>
<evidence type="ECO:0000313" key="2">
    <source>
        <dbReference type="EnsemblMetazoa" id="AMAM014319-PA"/>
    </source>
</evidence>
<dbReference type="EnsemblMetazoa" id="AMAM014319-RA">
    <property type="protein sequence ID" value="AMAM014319-PA"/>
    <property type="gene ID" value="AMAM014319"/>
</dbReference>
<dbReference type="Proteomes" id="UP000075901">
    <property type="component" value="Unassembled WGS sequence"/>
</dbReference>
<feature type="compositionally biased region" description="Polar residues" evidence="1">
    <location>
        <begin position="131"/>
        <end position="147"/>
    </location>
</feature>
<protein>
    <submittedName>
        <fullName evidence="2">Uncharacterized protein</fullName>
    </submittedName>
</protein>
<feature type="region of interest" description="Disordered" evidence="1">
    <location>
        <begin position="131"/>
        <end position="170"/>
    </location>
</feature>
<feature type="compositionally biased region" description="Low complexity" evidence="1">
    <location>
        <begin position="51"/>
        <end position="72"/>
    </location>
</feature>
<name>A0A182SVK9_9DIPT</name>
<sequence>MWGTSYNNSAISGNGNPHATSSNDSPTYDYMDSAGNFSLVNLPKSASVGTSISSNDLNSNANSINSSTTTTTGEPTHHLPDPSTNNPNQTHPVTCDPPSQTSSEPTILEQIDSNPRAIAKSISTHIALTTKSKPLQSADSTGENNAYSGKPSKIYANHSNQQQQQQQPTQLLQVAEPLADGTTVVSMDPTNAIAASADTKWYCTDDA</sequence>
<organism evidence="2 3">
    <name type="scientific">Anopheles maculatus</name>
    <dbReference type="NCBI Taxonomy" id="74869"/>
    <lineage>
        <taxon>Eukaryota</taxon>
        <taxon>Metazoa</taxon>
        <taxon>Ecdysozoa</taxon>
        <taxon>Arthropoda</taxon>
        <taxon>Hexapoda</taxon>
        <taxon>Insecta</taxon>
        <taxon>Pterygota</taxon>
        <taxon>Neoptera</taxon>
        <taxon>Endopterygota</taxon>
        <taxon>Diptera</taxon>
        <taxon>Nematocera</taxon>
        <taxon>Culicoidea</taxon>
        <taxon>Culicidae</taxon>
        <taxon>Anophelinae</taxon>
        <taxon>Anopheles</taxon>
        <taxon>Anopheles maculatus group</taxon>
    </lineage>
</organism>
<evidence type="ECO:0000313" key="3">
    <source>
        <dbReference type="Proteomes" id="UP000075901"/>
    </source>
</evidence>
<reference evidence="2" key="2">
    <citation type="submission" date="2020-05" db="UniProtKB">
        <authorList>
            <consortium name="EnsemblMetazoa"/>
        </authorList>
    </citation>
    <scope>IDENTIFICATION</scope>
    <source>
        <strain evidence="2">maculatus3</strain>
    </source>
</reference>
<feature type="compositionally biased region" description="Polar residues" evidence="1">
    <location>
        <begin position="1"/>
        <end position="26"/>
    </location>
</feature>
<reference evidence="3" key="1">
    <citation type="submission" date="2013-09" db="EMBL/GenBank/DDBJ databases">
        <title>The Genome Sequence of Anopheles maculatus species B.</title>
        <authorList>
            <consortium name="The Broad Institute Genomics Platform"/>
            <person name="Neafsey D.E."/>
            <person name="Besansky N."/>
            <person name="Howell P."/>
            <person name="Walton C."/>
            <person name="Young S.K."/>
            <person name="Zeng Q."/>
            <person name="Gargeya S."/>
            <person name="Fitzgerald M."/>
            <person name="Haas B."/>
            <person name="Abouelleil A."/>
            <person name="Allen A.W."/>
            <person name="Alvarado L."/>
            <person name="Arachchi H.M."/>
            <person name="Berlin A.M."/>
            <person name="Chapman S.B."/>
            <person name="Gainer-Dewar J."/>
            <person name="Goldberg J."/>
            <person name="Griggs A."/>
            <person name="Gujja S."/>
            <person name="Hansen M."/>
            <person name="Howarth C."/>
            <person name="Imamovic A."/>
            <person name="Ireland A."/>
            <person name="Larimer J."/>
            <person name="McCowan C."/>
            <person name="Murphy C."/>
            <person name="Pearson M."/>
            <person name="Poon T.W."/>
            <person name="Priest M."/>
            <person name="Roberts A."/>
            <person name="Saif S."/>
            <person name="Shea T."/>
            <person name="Sisk P."/>
            <person name="Sykes S."/>
            <person name="Wortman J."/>
            <person name="Nusbaum C."/>
            <person name="Birren B."/>
        </authorList>
    </citation>
    <scope>NUCLEOTIDE SEQUENCE [LARGE SCALE GENOMIC DNA]</scope>
    <source>
        <strain evidence="3">maculatus3</strain>
    </source>
</reference>
<accession>A0A182SVK9</accession>
<proteinExistence type="predicted"/>
<dbReference type="AlphaFoldDB" id="A0A182SVK9"/>
<evidence type="ECO:0000256" key="1">
    <source>
        <dbReference type="SAM" id="MobiDB-lite"/>
    </source>
</evidence>
<dbReference type="VEuPathDB" id="VectorBase:AMAM014319"/>
<feature type="compositionally biased region" description="Polar residues" evidence="1">
    <location>
        <begin position="82"/>
        <end position="105"/>
    </location>
</feature>
<keyword evidence="3" id="KW-1185">Reference proteome</keyword>